<comment type="caution">
    <text evidence="6">The sequence shown here is derived from an EMBL/GenBank/DDBJ whole genome shotgun (WGS) entry which is preliminary data.</text>
</comment>
<reference evidence="6 7" key="1">
    <citation type="submission" date="2018-11" db="EMBL/GenBank/DDBJ databases">
        <title>Genome assembly of Steccherinum ochraceum LE-BIN_3174, the white-rot fungus of the Steccherinaceae family (The Residual Polyporoid clade, Polyporales, Basidiomycota).</title>
        <authorList>
            <person name="Fedorova T.V."/>
            <person name="Glazunova O.A."/>
            <person name="Landesman E.O."/>
            <person name="Moiseenko K.V."/>
            <person name="Psurtseva N.V."/>
            <person name="Savinova O.S."/>
            <person name="Shakhova N.V."/>
            <person name="Tyazhelova T.V."/>
            <person name="Vasina D.V."/>
        </authorList>
    </citation>
    <scope>NUCLEOTIDE SEQUENCE [LARGE SCALE GENOMIC DNA]</scope>
    <source>
        <strain evidence="6 7">LE-BIN_3174</strain>
    </source>
</reference>
<organism evidence="6 7">
    <name type="scientific">Steccherinum ochraceum</name>
    <dbReference type="NCBI Taxonomy" id="92696"/>
    <lineage>
        <taxon>Eukaryota</taxon>
        <taxon>Fungi</taxon>
        <taxon>Dikarya</taxon>
        <taxon>Basidiomycota</taxon>
        <taxon>Agaricomycotina</taxon>
        <taxon>Agaricomycetes</taxon>
        <taxon>Polyporales</taxon>
        <taxon>Steccherinaceae</taxon>
        <taxon>Steccherinum</taxon>
    </lineage>
</organism>
<dbReference type="GO" id="GO:0003960">
    <property type="term" value="F:quinone reductase (NADPH) activity"/>
    <property type="evidence" value="ECO:0007669"/>
    <property type="project" value="InterPro"/>
</dbReference>
<dbReference type="AlphaFoldDB" id="A0A4R0RNT8"/>
<name>A0A4R0RNT8_9APHY</name>
<keyword evidence="2" id="KW-0560">Oxidoreductase</keyword>
<dbReference type="GO" id="GO:0035925">
    <property type="term" value="F:mRNA 3'-UTR AU-rich region binding"/>
    <property type="evidence" value="ECO:0007669"/>
    <property type="project" value="TreeGrafter"/>
</dbReference>
<dbReference type="InterPro" id="IPR036291">
    <property type="entry name" value="NAD(P)-bd_dom_sf"/>
</dbReference>
<evidence type="ECO:0000259" key="5">
    <source>
        <dbReference type="SMART" id="SM00829"/>
    </source>
</evidence>
<dbReference type="CDD" id="cd05286">
    <property type="entry name" value="QOR2"/>
    <property type="match status" value="1"/>
</dbReference>
<keyword evidence="1" id="KW-0521">NADP</keyword>
<evidence type="ECO:0000256" key="3">
    <source>
        <dbReference type="ARBA" id="ARBA00043088"/>
    </source>
</evidence>
<dbReference type="Gene3D" id="3.40.50.720">
    <property type="entry name" value="NAD(P)-binding Rossmann-like Domain"/>
    <property type="match status" value="1"/>
</dbReference>
<dbReference type="SUPFAM" id="SSF50129">
    <property type="entry name" value="GroES-like"/>
    <property type="match status" value="1"/>
</dbReference>
<dbReference type="InterPro" id="IPR047618">
    <property type="entry name" value="QOR-like"/>
</dbReference>
<dbReference type="InterPro" id="IPR020843">
    <property type="entry name" value="ER"/>
</dbReference>
<dbReference type="InterPro" id="IPR013154">
    <property type="entry name" value="ADH-like_N"/>
</dbReference>
<gene>
    <name evidence="6" type="ORF">EIP91_009909</name>
</gene>
<dbReference type="OrthoDB" id="48317at2759"/>
<dbReference type="Proteomes" id="UP000292702">
    <property type="component" value="Unassembled WGS sequence"/>
</dbReference>
<dbReference type="FunFam" id="3.40.50.720:FF:000053">
    <property type="entry name" value="Quinone oxidoreductase 1"/>
    <property type="match status" value="1"/>
</dbReference>
<dbReference type="GO" id="GO:0070402">
    <property type="term" value="F:NADPH binding"/>
    <property type="evidence" value="ECO:0007669"/>
    <property type="project" value="TreeGrafter"/>
</dbReference>
<accession>A0A4R0RNT8</accession>
<dbReference type="InterPro" id="IPR013149">
    <property type="entry name" value="ADH-like_C"/>
</dbReference>
<dbReference type="Gene3D" id="3.90.180.10">
    <property type="entry name" value="Medium-chain alcohol dehydrogenases, catalytic domain"/>
    <property type="match status" value="1"/>
</dbReference>
<protein>
    <recommendedName>
        <fullName evidence="4">Probable quinone oxidoreductase</fullName>
    </recommendedName>
    <alternativeName>
        <fullName evidence="3">NADPH:quinone reductase</fullName>
    </alternativeName>
</protein>
<dbReference type="SMART" id="SM00829">
    <property type="entry name" value="PKS_ER"/>
    <property type="match status" value="1"/>
</dbReference>
<evidence type="ECO:0000313" key="7">
    <source>
        <dbReference type="Proteomes" id="UP000292702"/>
    </source>
</evidence>
<dbReference type="Pfam" id="PF00107">
    <property type="entry name" value="ADH_zinc_N"/>
    <property type="match status" value="1"/>
</dbReference>
<dbReference type="GO" id="GO:0005829">
    <property type="term" value="C:cytosol"/>
    <property type="evidence" value="ECO:0007669"/>
    <property type="project" value="TreeGrafter"/>
</dbReference>
<sequence>MSYPQTIRAIGLTESGDFDVIKKIELPFPRPTPEQIVIKVNYAGINFIDNYFRAGIYPVASWPYILGEESSGTIVALPTDPAILNDTDYKARNFSIGQRVVTKEKGQMGEYSVARWKKVIPLPDNISLQDAAATAAQGYTALAFAEEAYAIQKGDIVFIHTIAGGFGSLLTQVAKLRGATVIGSTSTAEKAGIAKSNGADHVILYRDEDVVKRVLEITNGDGVNASFDGVGKDGAEVDFQIIKRKGTIVFVGNASGPVPPIAPLRLAPKNLKICRPIVDNYMETPSEYFYYGQKLNEHLAQKKLTARVQVVPFETAAVQQAERDLTGGKTIGKIIVKVADE</sequence>
<dbReference type="InterPro" id="IPR011032">
    <property type="entry name" value="GroES-like_sf"/>
</dbReference>
<proteinExistence type="predicted"/>
<feature type="domain" description="Enoyl reductase (ER)" evidence="5">
    <location>
        <begin position="16"/>
        <end position="336"/>
    </location>
</feature>
<evidence type="ECO:0000256" key="4">
    <source>
        <dbReference type="ARBA" id="ARBA00070796"/>
    </source>
</evidence>
<dbReference type="STRING" id="92696.A0A4R0RNT8"/>
<dbReference type="EMBL" id="RWJN01000058">
    <property type="protein sequence ID" value="TCD68763.1"/>
    <property type="molecule type" value="Genomic_DNA"/>
</dbReference>
<evidence type="ECO:0000256" key="1">
    <source>
        <dbReference type="ARBA" id="ARBA00022857"/>
    </source>
</evidence>
<dbReference type="PANTHER" id="PTHR48106">
    <property type="entry name" value="QUINONE OXIDOREDUCTASE PIG3-RELATED"/>
    <property type="match status" value="1"/>
</dbReference>
<evidence type="ECO:0000313" key="6">
    <source>
        <dbReference type="EMBL" id="TCD68763.1"/>
    </source>
</evidence>
<dbReference type="Pfam" id="PF08240">
    <property type="entry name" value="ADH_N"/>
    <property type="match status" value="1"/>
</dbReference>
<dbReference type="PANTHER" id="PTHR48106:SF13">
    <property type="entry name" value="QUINONE OXIDOREDUCTASE-RELATED"/>
    <property type="match status" value="1"/>
</dbReference>
<keyword evidence="7" id="KW-1185">Reference proteome</keyword>
<evidence type="ECO:0000256" key="2">
    <source>
        <dbReference type="ARBA" id="ARBA00023002"/>
    </source>
</evidence>
<dbReference type="SUPFAM" id="SSF51735">
    <property type="entry name" value="NAD(P)-binding Rossmann-fold domains"/>
    <property type="match status" value="1"/>
</dbReference>